<evidence type="ECO:0000313" key="1">
    <source>
        <dbReference type="EMBL" id="SPP33314.1"/>
    </source>
</evidence>
<accession>A0A3B0JFC6</accession>
<dbReference type="EMBL" id="OUNE01000158">
    <property type="protein sequence ID" value="SPP33314.1"/>
    <property type="molecule type" value="Genomic_DNA"/>
</dbReference>
<organism evidence="1">
    <name type="scientific">Wolbachia endosymbiont of Aleurodicus dispersus</name>
    <dbReference type="NCBI Taxonomy" id="1288877"/>
    <lineage>
        <taxon>Bacteria</taxon>
        <taxon>Pseudomonadati</taxon>
        <taxon>Pseudomonadota</taxon>
        <taxon>Alphaproteobacteria</taxon>
        <taxon>Rickettsiales</taxon>
        <taxon>Anaplasmataceae</taxon>
        <taxon>Wolbachieae</taxon>
        <taxon>Wolbachia</taxon>
    </lineage>
</organism>
<name>A0A3B0JFC6_9RICK</name>
<reference evidence="1" key="1">
    <citation type="submission" date="2018-04" db="EMBL/GenBank/DDBJ databases">
        <authorList>
            <person name="Go L.Y."/>
            <person name="Mitchell J.A."/>
        </authorList>
    </citation>
    <scope>NUCLEOTIDE SEQUENCE</scope>
    <source>
        <strain evidence="1">WBAD</strain>
    </source>
</reference>
<gene>
    <name evidence="1" type="ORF">WBAD_0901</name>
</gene>
<proteinExistence type="predicted"/>
<sequence>MPVLFIAVIAVGSALYAYIAHRDRNGLPREAKNVETLKLKVTCWKFNQDSNSYEKE</sequence>
<dbReference type="AlphaFoldDB" id="A0A3B0JFC6"/>
<protein>
    <submittedName>
        <fullName evidence="1">Uncharacterized protein</fullName>
    </submittedName>
</protein>